<dbReference type="PANTHER" id="PTHR34069">
    <property type="entry name" value="3-OXOACYL-[ACYL-CARRIER-PROTEIN] SYNTHASE 3"/>
    <property type="match status" value="1"/>
</dbReference>
<dbReference type="Proteomes" id="UP000266482">
    <property type="component" value="Unassembled WGS sequence"/>
</dbReference>
<name>A0A3A1UXZ1_9BACL</name>
<evidence type="ECO:0000256" key="1">
    <source>
        <dbReference type="ARBA" id="ARBA00022679"/>
    </source>
</evidence>
<dbReference type="GO" id="GO:0004315">
    <property type="term" value="F:3-oxoacyl-[acyl-carrier-protein] synthase activity"/>
    <property type="evidence" value="ECO:0007669"/>
    <property type="project" value="InterPro"/>
</dbReference>
<evidence type="ECO:0000259" key="4">
    <source>
        <dbReference type="Pfam" id="PF08545"/>
    </source>
</evidence>
<protein>
    <submittedName>
        <fullName evidence="5">Ketoacyl-ACP synthase III</fullName>
    </submittedName>
</protein>
<evidence type="ECO:0000313" key="6">
    <source>
        <dbReference type="Proteomes" id="UP000266482"/>
    </source>
</evidence>
<keyword evidence="6" id="KW-1185">Reference proteome</keyword>
<sequence length="357" mass="39774">MKTIFRGKKITGMLGVLPQTEVKFENEVHNYNFPEQQTLRLKKIMGYEKHRIVKETTASSDFCVFGLKYMLENNLVEKDEIGGIIVVTTTPDYLLPHVSNVIHGECGLANNVICIDTNQGCAAFLHGLMQAFMLLEHVGDKKVILFTVDTLSKKVSVKDRNSYPLIGDAAGIIVVENDPNAKDIHYIMYNDGSRREALIIPAGGSRLASSEETAILRDLDNDGNLRSLDNLKMKGSEVFTFVQAEVPALVDETLHFAGQRKEDIDWFLFHQPNKFMLKKLADKLEIPYEKTPMNIVENFGNPSGASIPINIVHNLGKAVVDNTYQCCLSAFGSGLTWGAMTIELGGMDFCEMLISDY</sequence>
<dbReference type="GO" id="GO:0044550">
    <property type="term" value="P:secondary metabolite biosynthetic process"/>
    <property type="evidence" value="ECO:0007669"/>
    <property type="project" value="TreeGrafter"/>
</dbReference>
<keyword evidence="1" id="KW-0808">Transferase</keyword>
<feature type="domain" description="Beta-ketoacyl-[acyl-carrier-protein] synthase III C-terminal" evidence="3">
    <location>
        <begin position="254"/>
        <end position="343"/>
    </location>
</feature>
<proteinExistence type="predicted"/>
<dbReference type="CDD" id="cd00830">
    <property type="entry name" value="KAS_III"/>
    <property type="match status" value="1"/>
</dbReference>
<evidence type="ECO:0000313" key="5">
    <source>
        <dbReference type="EMBL" id="RIX52042.1"/>
    </source>
</evidence>
<gene>
    <name evidence="5" type="ORF">D3P08_13775</name>
</gene>
<dbReference type="GO" id="GO:0006633">
    <property type="term" value="P:fatty acid biosynthetic process"/>
    <property type="evidence" value="ECO:0007669"/>
    <property type="project" value="InterPro"/>
</dbReference>
<dbReference type="Pfam" id="PF08541">
    <property type="entry name" value="ACP_syn_III_C"/>
    <property type="match status" value="1"/>
</dbReference>
<dbReference type="OrthoDB" id="9815506at2"/>
<dbReference type="PANTHER" id="PTHR34069:SF3">
    <property type="entry name" value="ACYL-COA:ACYL-COA ALKYLTRANSFERASE"/>
    <property type="match status" value="1"/>
</dbReference>
<dbReference type="AlphaFoldDB" id="A0A3A1UXZ1"/>
<evidence type="ECO:0000259" key="3">
    <source>
        <dbReference type="Pfam" id="PF08541"/>
    </source>
</evidence>
<dbReference type="InterPro" id="IPR013747">
    <property type="entry name" value="ACP_syn_III_C"/>
</dbReference>
<dbReference type="InterPro" id="IPR016039">
    <property type="entry name" value="Thiolase-like"/>
</dbReference>
<accession>A0A3A1UXZ1</accession>
<feature type="domain" description="Beta-ketoacyl-[acyl-carrier-protein] synthase III N-terminal" evidence="4">
    <location>
        <begin position="115"/>
        <end position="192"/>
    </location>
</feature>
<dbReference type="EMBL" id="QXQA01000008">
    <property type="protein sequence ID" value="RIX52042.1"/>
    <property type="molecule type" value="Genomic_DNA"/>
</dbReference>
<comment type="caution">
    <text evidence="5">The sequence shown here is derived from an EMBL/GenBank/DDBJ whole genome shotgun (WGS) entry which is preliminary data.</text>
</comment>
<dbReference type="InterPro" id="IPR013751">
    <property type="entry name" value="ACP_syn_III_N"/>
</dbReference>
<dbReference type="Gene3D" id="3.40.47.10">
    <property type="match status" value="1"/>
</dbReference>
<dbReference type="Pfam" id="PF08545">
    <property type="entry name" value="ACP_syn_III"/>
    <property type="match status" value="1"/>
</dbReference>
<evidence type="ECO:0000256" key="2">
    <source>
        <dbReference type="ARBA" id="ARBA00023315"/>
    </source>
</evidence>
<reference evidence="5 6" key="1">
    <citation type="submission" date="2018-09" db="EMBL/GenBank/DDBJ databases">
        <title>Paenibacillus aracenensis nov. sp. isolated from a cave in southern Spain.</title>
        <authorList>
            <person name="Jurado V."/>
            <person name="Gutierrez-Patricio S."/>
            <person name="Gonzalez-Pimentel J.L."/>
            <person name="Miller A.Z."/>
            <person name="Laiz L."/>
            <person name="Saiz-Jimenez C."/>
        </authorList>
    </citation>
    <scope>NUCLEOTIDE SEQUENCE [LARGE SCALE GENOMIC DNA]</scope>
    <source>
        <strain evidence="5 6">DSM 22867</strain>
    </source>
</reference>
<keyword evidence="2" id="KW-0012">Acyltransferase</keyword>
<organism evidence="5 6">
    <name type="scientific">Paenibacillus nanensis</name>
    <dbReference type="NCBI Taxonomy" id="393251"/>
    <lineage>
        <taxon>Bacteria</taxon>
        <taxon>Bacillati</taxon>
        <taxon>Bacillota</taxon>
        <taxon>Bacilli</taxon>
        <taxon>Bacillales</taxon>
        <taxon>Paenibacillaceae</taxon>
        <taxon>Paenibacillus</taxon>
    </lineage>
</organism>
<dbReference type="SUPFAM" id="SSF53901">
    <property type="entry name" value="Thiolase-like"/>
    <property type="match status" value="1"/>
</dbReference>
<dbReference type="RefSeq" id="WP_119600274.1">
    <property type="nucleotide sequence ID" value="NZ_QXQA01000008.1"/>
</dbReference>